<gene>
    <name evidence="1" type="ORF">MNBD_BACTEROID07-363</name>
</gene>
<protein>
    <submittedName>
        <fullName evidence="1">Uncharacterized protein</fullName>
    </submittedName>
</protein>
<evidence type="ECO:0000313" key="1">
    <source>
        <dbReference type="EMBL" id="VAW28234.1"/>
    </source>
</evidence>
<dbReference type="EMBL" id="UOET01000210">
    <property type="protein sequence ID" value="VAW28234.1"/>
    <property type="molecule type" value="Genomic_DNA"/>
</dbReference>
<feature type="non-terminal residue" evidence="1">
    <location>
        <position position="297"/>
    </location>
</feature>
<organism evidence="1">
    <name type="scientific">hydrothermal vent metagenome</name>
    <dbReference type="NCBI Taxonomy" id="652676"/>
    <lineage>
        <taxon>unclassified sequences</taxon>
        <taxon>metagenomes</taxon>
        <taxon>ecological metagenomes</taxon>
    </lineage>
</organism>
<dbReference type="Gene3D" id="3.40.50.12780">
    <property type="entry name" value="N-terminal domain of ligase-like"/>
    <property type="match status" value="1"/>
</dbReference>
<reference evidence="1" key="1">
    <citation type="submission" date="2018-06" db="EMBL/GenBank/DDBJ databases">
        <authorList>
            <person name="Zhirakovskaya E."/>
        </authorList>
    </citation>
    <scope>NUCLEOTIDE SEQUENCE</scope>
</reference>
<dbReference type="InterPro" id="IPR042099">
    <property type="entry name" value="ANL_N_sf"/>
</dbReference>
<sequence>MDKFDLFENVRKTVKGYDRFLSEHHIKEVDHWEEIPIINKQNYLLTYPINELIRENTFGKCFLIGASSGFSKSGSVLWLKESLDEEDYIEKVKNLFIDNYSTDKKSTLVIVSLALGTWIGGMQLACTFRSLAGKTDGMVVATPGIDLKESAHIAKEFGGMFDQIVWVTNPSSINILYSLLRNEKELLNGKVYFAVVGEYFTESFREKTAVKFGHDPDNVYVAKTGYGSADTGDLGIESRETILLRKFLNRNPEISKKLFDDENPPMLFVKNNLALMETIGDNLVVTKDQFVPLIRYN</sequence>
<accession>A0A3B0V8H4</accession>
<proteinExistence type="predicted"/>
<name>A0A3B0V8H4_9ZZZZ</name>
<dbReference type="AlphaFoldDB" id="A0A3B0V8H4"/>